<comment type="caution">
    <text evidence="1">The sequence shown here is derived from an EMBL/GenBank/DDBJ whole genome shotgun (WGS) entry which is preliminary data.</text>
</comment>
<keyword evidence="2" id="KW-1185">Reference proteome</keyword>
<reference evidence="1 2" key="1">
    <citation type="journal article" date="2018" name="Front. Plant Sci.">
        <title>Red Clover (Trifolium pratense) and Zigzag Clover (T. medium) - A Picture of Genomic Similarities and Differences.</title>
        <authorList>
            <person name="Dluhosova J."/>
            <person name="Istvanek J."/>
            <person name="Nedelnik J."/>
            <person name="Repkova J."/>
        </authorList>
    </citation>
    <scope>NUCLEOTIDE SEQUENCE [LARGE SCALE GENOMIC DNA]</scope>
    <source>
        <strain evidence="2">cv. 10/8</strain>
        <tissue evidence="1">Leaf</tissue>
    </source>
</reference>
<dbReference type="AlphaFoldDB" id="A0A392W6K5"/>
<sequence>SSSYQLLQEDCVVPETRRRVVLEAYVLSRSGKVCEGARGCIRYVCVTESGREG</sequence>
<proteinExistence type="predicted"/>
<protein>
    <submittedName>
        <fullName evidence="1">Uncharacterized protein</fullName>
    </submittedName>
</protein>
<accession>A0A392W6K5</accession>
<evidence type="ECO:0000313" key="1">
    <source>
        <dbReference type="EMBL" id="MCI95403.1"/>
    </source>
</evidence>
<dbReference type="Proteomes" id="UP000265520">
    <property type="component" value="Unassembled WGS sequence"/>
</dbReference>
<dbReference type="EMBL" id="LXQA011385790">
    <property type="protein sequence ID" value="MCI95403.1"/>
    <property type="molecule type" value="Genomic_DNA"/>
</dbReference>
<evidence type="ECO:0000313" key="2">
    <source>
        <dbReference type="Proteomes" id="UP000265520"/>
    </source>
</evidence>
<name>A0A392W6K5_9FABA</name>
<organism evidence="1 2">
    <name type="scientific">Trifolium medium</name>
    <dbReference type="NCBI Taxonomy" id="97028"/>
    <lineage>
        <taxon>Eukaryota</taxon>
        <taxon>Viridiplantae</taxon>
        <taxon>Streptophyta</taxon>
        <taxon>Embryophyta</taxon>
        <taxon>Tracheophyta</taxon>
        <taxon>Spermatophyta</taxon>
        <taxon>Magnoliopsida</taxon>
        <taxon>eudicotyledons</taxon>
        <taxon>Gunneridae</taxon>
        <taxon>Pentapetalae</taxon>
        <taxon>rosids</taxon>
        <taxon>fabids</taxon>
        <taxon>Fabales</taxon>
        <taxon>Fabaceae</taxon>
        <taxon>Papilionoideae</taxon>
        <taxon>50 kb inversion clade</taxon>
        <taxon>NPAAA clade</taxon>
        <taxon>Hologalegina</taxon>
        <taxon>IRL clade</taxon>
        <taxon>Trifolieae</taxon>
        <taxon>Trifolium</taxon>
    </lineage>
</organism>
<feature type="non-terminal residue" evidence="1">
    <location>
        <position position="1"/>
    </location>
</feature>